<comment type="subcellular location">
    <subcellularLocation>
        <location evidence="2">Endomembrane system</location>
        <topology evidence="2">Single-pass type IV membrane protein</topology>
    </subcellularLocation>
</comment>
<reference evidence="6" key="1">
    <citation type="submission" date="2016-11" db="UniProtKB">
        <authorList>
            <consortium name="WormBaseParasite"/>
        </authorList>
    </citation>
    <scope>IDENTIFICATION</scope>
</reference>
<evidence type="ECO:0000313" key="6">
    <source>
        <dbReference type="WBParaSite" id="maker-uti_cns_0008143-snap-gene-0.7-mRNA-1"/>
    </source>
</evidence>
<dbReference type="Proteomes" id="UP000095280">
    <property type="component" value="Unplaced"/>
</dbReference>
<evidence type="ECO:0000256" key="2">
    <source>
        <dbReference type="ARBA" id="ARBA00046280"/>
    </source>
</evidence>
<keyword evidence="5" id="KW-1185">Reference proteome</keyword>
<dbReference type="GO" id="GO:0012505">
    <property type="term" value="C:endomembrane system"/>
    <property type="evidence" value="ECO:0007669"/>
    <property type="project" value="UniProtKB-SubCell"/>
</dbReference>
<keyword evidence="1" id="KW-0813">Transport</keyword>
<dbReference type="SUPFAM" id="SSF47661">
    <property type="entry name" value="t-snare proteins"/>
    <property type="match status" value="1"/>
</dbReference>
<organism evidence="5 6">
    <name type="scientific">Macrostomum lignano</name>
    <dbReference type="NCBI Taxonomy" id="282301"/>
    <lineage>
        <taxon>Eukaryota</taxon>
        <taxon>Metazoa</taxon>
        <taxon>Spiralia</taxon>
        <taxon>Lophotrochozoa</taxon>
        <taxon>Platyhelminthes</taxon>
        <taxon>Rhabditophora</taxon>
        <taxon>Macrostomorpha</taxon>
        <taxon>Macrostomida</taxon>
        <taxon>Macrostomidae</taxon>
        <taxon>Macrostomum</taxon>
    </lineage>
</organism>
<dbReference type="AlphaFoldDB" id="A0A1I8HUT2"/>
<protein>
    <submittedName>
        <fullName evidence="6">Syntaxin-6_N domain-containing protein</fullName>
    </submittedName>
</protein>
<evidence type="ECO:0000313" key="5">
    <source>
        <dbReference type="Proteomes" id="UP000095280"/>
    </source>
</evidence>
<feature type="region of interest" description="Disordered" evidence="3">
    <location>
        <begin position="1"/>
        <end position="21"/>
    </location>
</feature>
<evidence type="ECO:0000256" key="3">
    <source>
        <dbReference type="SAM" id="MobiDB-lite"/>
    </source>
</evidence>
<dbReference type="GO" id="GO:0016020">
    <property type="term" value="C:membrane"/>
    <property type="evidence" value="ECO:0007669"/>
    <property type="project" value="InterPro"/>
</dbReference>
<keyword evidence="1" id="KW-0653">Protein transport</keyword>
<proteinExistence type="predicted"/>
<dbReference type="WBParaSite" id="maker-uti_cns_0008143-snap-gene-0.7-mRNA-1">
    <property type="protein sequence ID" value="maker-uti_cns_0008143-snap-gene-0.7-mRNA-1"/>
    <property type="gene ID" value="maker-uti_cns_0008143-snap-gene-0.7"/>
</dbReference>
<dbReference type="Pfam" id="PF09177">
    <property type="entry name" value="STX6_10_61_N"/>
    <property type="match status" value="1"/>
</dbReference>
<evidence type="ECO:0000256" key="1">
    <source>
        <dbReference type="ARBA" id="ARBA00022927"/>
    </source>
</evidence>
<accession>A0A1I8HUT2</accession>
<sequence>MRCAAEAGNESKSSSCSSSHMTDPFMLDQREAAASFERLLATAETWRNLRCTRDSGGQWTEAMEFELQELEGAVKNGIRSVKWSLDELSETLQLLKRHADSGNTDGDPDSLKSRQNFLETSRIALSKLENEFCLPPAINGSDSQEDEDLEAAQSMQLLRQQRRQSKKSVSWQRHTRASDGEIRQLDECSSPAKSGRRKICAAICQYRLWISVALVVALLLMV</sequence>
<feature type="domain" description="Syntaxin 6/10/61 N-terminal" evidence="4">
    <location>
        <begin position="23"/>
        <end position="128"/>
    </location>
</feature>
<dbReference type="InterPro" id="IPR010989">
    <property type="entry name" value="SNARE"/>
</dbReference>
<name>A0A1I8HUT2_9PLAT</name>
<dbReference type="GO" id="GO:0015031">
    <property type="term" value="P:protein transport"/>
    <property type="evidence" value="ECO:0007669"/>
    <property type="project" value="UniProtKB-KW"/>
</dbReference>
<evidence type="ECO:0000259" key="4">
    <source>
        <dbReference type="Pfam" id="PF09177"/>
    </source>
</evidence>
<dbReference type="InterPro" id="IPR015260">
    <property type="entry name" value="Syntaxin-6/10/61_N"/>
</dbReference>
<dbReference type="Gene3D" id="1.20.58.90">
    <property type="match status" value="1"/>
</dbReference>
<dbReference type="GO" id="GO:0048193">
    <property type="term" value="P:Golgi vesicle transport"/>
    <property type="evidence" value="ECO:0007669"/>
    <property type="project" value="InterPro"/>
</dbReference>